<sequence length="129" mass="14550">MNRFLIHLLNPLVHLIMTFMLLVFILNFDWAFTIEFVIVFFGLSAVINAGTFVFLYEKATWKYYFSSVGLFVSLPLLYLAFMITIGEPSSQGDEGNIAEGLVLVMVLFISIIAIVVGNLIGLILKKCFK</sequence>
<dbReference type="Proteomes" id="UP000644756">
    <property type="component" value="Unassembled WGS sequence"/>
</dbReference>
<reference evidence="2" key="2">
    <citation type="submission" date="2020-09" db="EMBL/GenBank/DDBJ databases">
        <authorList>
            <person name="Sun Q."/>
            <person name="Zhou Y."/>
        </authorList>
    </citation>
    <scope>NUCLEOTIDE SEQUENCE</scope>
    <source>
        <strain evidence="2">CGMCC 1.12987</strain>
    </source>
</reference>
<feature type="transmembrane region" description="Helical" evidence="1">
    <location>
        <begin position="101"/>
        <end position="124"/>
    </location>
</feature>
<organism evidence="2 3">
    <name type="scientific">Paenibacillus abyssi</name>
    <dbReference type="NCBI Taxonomy" id="1340531"/>
    <lineage>
        <taxon>Bacteria</taxon>
        <taxon>Bacillati</taxon>
        <taxon>Bacillota</taxon>
        <taxon>Bacilli</taxon>
        <taxon>Bacillales</taxon>
        <taxon>Paenibacillaceae</taxon>
        <taxon>Paenibacillus</taxon>
    </lineage>
</organism>
<dbReference type="EMBL" id="BMGR01000013">
    <property type="protein sequence ID" value="GGG17385.1"/>
    <property type="molecule type" value="Genomic_DNA"/>
</dbReference>
<reference evidence="2" key="1">
    <citation type="journal article" date="2014" name="Int. J. Syst. Evol. Microbiol.">
        <title>Complete genome sequence of Corynebacterium casei LMG S-19264T (=DSM 44701T), isolated from a smear-ripened cheese.</title>
        <authorList>
            <consortium name="US DOE Joint Genome Institute (JGI-PGF)"/>
            <person name="Walter F."/>
            <person name="Albersmeier A."/>
            <person name="Kalinowski J."/>
            <person name="Ruckert C."/>
        </authorList>
    </citation>
    <scope>NUCLEOTIDE SEQUENCE</scope>
    <source>
        <strain evidence="2">CGMCC 1.12987</strain>
    </source>
</reference>
<proteinExistence type="predicted"/>
<dbReference type="RefSeq" id="WP_188532621.1">
    <property type="nucleotide sequence ID" value="NZ_BMGR01000013.1"/>
</dbReference>
<accession>A0A917LF82</accession>
<gene>
    <name evidence="2" type="ORF">GCM10010916_37790</name>
</gene>
<name>A0A917LF82_9BACL</name>
<keyword evidence="1" id="KW-0812">Transmembrane</keyword>
<keyword evidence="3" id="KW-1185">Reference proteome</keyword>
<comment type="caution">
    <text evidence="2">The sequence shown here is derived from an EMBL/GenBank/DDBJ whole genome shotgun (WGS) entry which is preliminary data.</text>
</comment>
<evidence type="ECO:0000313" key="3">
    <source>
        <dbReference type="Proteomes" id="UP000644756"/>
    </source>
</evidence>
<dbReference type="AlphaFoldDB" id="A0A917LF82"/>
<protein>
    <submittedName>
        <fullName evidence="2">Uncharacterized protein</fullName>
    </submittedName>
</protein>
<feature type="transmembrane region" description="Helical" evidence="1">
    <location>
        <begin position="63"/>
        <end position="81"/>
    </location>
</feature>
<keyword evidence="1" id="KW-0472">Membrane</keyword>
<evidence type="ECO:0000256" key="1">
    <source>
        <dbReference type="SAM" id="Phobius"/>
    </source>
</evidence>
<evidence type="ECO:0000313" key="2">
    <source>
        <dbReference type="EMBL" id="GGG17385.1"/>
    </source>
</evidence>
<keyword evidence="1" id="KW-1133">Transmembrane helix</keyword>
<feature type="transmembrane region" description="Helical" evidence="1">
    <location>
        <begin position="12"/>
        <end position="30"/>
    </location>
</feature>
<feature type="transmembrane region" description="Helical" evidence="1">
    <location>
        <begin position="36"/>
        <end position="56"/>
    </location>
</feature>